<comment type="caution">
    <text evidence="3">The sequence shown here is derived from an EMBL/GenBank/DDBJ whole genome shotgun (WGS) entry which is preliminary data.</text>
</comment>
<feature type="transmembrane region" description="Helical" evidence="1">
    <location>
        <begin position="46"/>
        <end position="67"/>
    </location>
</feature>
<feature type="chain" id="PRO_5042099376" description="Integral membrane protein" evidence="2">
    <location>
        <begin position="23"/>
        <end position="200"/>
    </location>
</feature>
<evidence type="ECO:0000256" key="2">
    <source>
        <dbReference type="SAM" id="SignalP"/>
    </source>
</evidence>
<gene>
    <name evidence="3" type="ORF">LY79DRAFT_660404</name>
</gene>
<accession>A0AAD8PVL5</accession>
<keyword evidence="2" id="KW-0732">Signal</keyword>
<feature type="transmembrane region" description="Helical" evidence="1">
    <location>
        <begin position="79"/>
        <end position="99"/>
    </location>
</feature>
<keyword evidence="1" id="KW-1133">Transmembrane helix</keyword>
<keyword evidence="1" id="KW-0472">Membrane</keyword>
<dbReference type="Proteomes" id="UP001230504">
    <property type="component" value="Unassembled WGS sequence"/>
</dbReference>
<evidence type="ECO:0000313" key="3">
    <source>
        <dbReference type="EMBL" id="KAK1585512.1"/>
    </source>
</evidence>
<evidence type="ECO:0000313" key="4">
    <source>
        <dbReference type="Proteomes" id="UP001230504"/>
    </source>
</evidence>
<evidence type="ECO:0000256" key="1">
    <source>
        <dbReference type="SAM" id="Phobius"/>
    </source>
</evidence>
<evidence type="ECO:0008006" key="5">
    <source>
        <dbReference type="Google" id="ProtNLM"/>
    </source>
</evidence>
<keyword evidence="1" id="KW-0812">Transmembrane</keyword>
<dbReference type="EMBL" id="JAHLJV010000043">
    <property type="protein sequence ID" value="KAK1585512.1"/>
    <property type="molecule type" value="Genomic_DNA"/>
</dbReference>
<dbReference type="GeneID" id="85447009"/>
<protein>
    <recommendedName>
        <fullName evidence="5">Integral membrane protein</fullName>
    </recommendedName>
</protein>
<sequence>MPSFMVLLGIILILFLFLGKQAHDELCNNSKIHVEADIASLGIRIASRAQICILLFIALLGTFHALVTMAKEETLAARWQVVVTVVCQTFGLLLLGIVVNDFGNDMTEICLSAAWWGDVGACTESPASNTIVRRDMKAFWIYYAFRWLSLFQSSFHSLMSMSAFHKAENNNELHLDNLTFPQLLLESVDGCGRELIMGPV</sequence>
<name>A0AAD8PVL5_9PEZI</name>
<proteinExistence type="predicted"/>
<reference evidence="3" key="1">
    <citation type="submission" date="2021-06" db="EMBL/GenBank/DDBJ databases">
        <title>Comparative genomics, transcriptomics and evolutionary studies reveal genomic signatures of adaptation to plant cell wall in hemibiotrophic fungi.</title>
        <authorList>
            <consortium name="DOE Joint Genome Institute"/>
            <person name="Baroncelli R."/>
            <person name="Diaz J.F."/>
            <person name="Benocci T."/>
            <person name="Peng M."/>
            <person name="Battaglia E."/>
            <person name="Haridas S."/>
            <person name="Andreopoulos W."/>
            <person name="Labutti K."/>
            <person name="Pangilinan J."/>
            <person name="Floch G.L."/>
            <person name="Makela M.R."/>
            <person name="Henrissat B."/>
            <person name="Grigoriev I.V."/>
            <person name="Crouch J.A."/>
            <person name="De Vries R.P."/>
            <person name="Sukno S.A."/>
            <person name="Thon M.R."/>
        </authorList>
    </citation>
    <scope>NUCLEOTIDE SEQUENCE</scope>
    <source>
        <strain evidence="3">CBS 125086</strain>
    </source>
</reference>
<feature type="signal peptide" evidence="2">
    <location>
        <begin position="1"/>
        <end position="22"/>
    </location>
</feature>
<dbReference type="RefSeq" id="XP_060412533.1">
    <property type="nucleotide sequence ID" value="XM_060562769.1"/>
</dbReference>
<dbReference type="AlphaFoldDB" id="A0AAD8PVL5"/>
<organism evidence="3 4">
    <name type="scientific">Colletotrichum navitas</name>
    <dbReference type="NCBI Taxonomy" id="681940"/>
    <lineage>
        <taxon>Eukaryota</taxon>
        <taxon>Fungi</taxon>
        <taxon>Dikarya</taxon>
        <taxon>Ascomycota</taxon>
        <taxon>Pezizomycotina</taxon>
        <taxon>Sordariomycetes</taxon>
        <taxon>Hypocreomycetidae</taxon>
        <taxon>Glomerellales</taxon>
        <taxon>Glomerellaceae</taxon>
        <taxon>Colletotrichum</taxon>
        <taxon>Colletotrichum graminicola species complex</taxon>
    </lineage>
</organism>
<keyword evidence="4" id="KW-1185">Reference proteome</keyword>